<feature type="region of interest" description="Disordered" evidence="9">
    <location>
        <begin position="720"/>
        <end position="763"/>
    </location>
</feature>
<dbReference type="PROSITE" id="PS51194">
    <property type="entry name" value="HELICASE_CTER"/>
    <property type="match status" value="1"/>
</dbReference>
<feature type="compositionally biased region" description="Polar residues" evidence="9">
    <location>
        <begin position="720"/>
        <end position="749"/>
    </location>
</feature>
<evidence type="ECO:0000256" key="8">
    <source>
        <dbReference type="ARBA" id="ARBA00029956"/>
    </source>
</evidence>
<name>A0A3P6UX64_LITSI</name>
<dbReference type="GO" id="GO:0000724">
    <property type="term" value="P:double-strand break repair via homologous recombination"/>
    <property type="evidence" value="ECO:0007669"/>
    <property type="project" value="TreeGrafter"/>
</dbReference>
<dbReference type="PANTHER" id="PTHR45629">
    <property type="entry name" value="SNF2/RAD54 FAMILY MEMBER"/>
    <property type="match status" value="1"/>
</dbReference>
<dbReference type="GO" id="GO:0015616">
    <property type="term" value="F:DNA translocase activity"/>
    <property type="evidence" value="ECO:0007669"/>
    <property type="project" value="TreeGrafter"/>
</dbReference>
<feature type="domain" description="Helicase ATP-binding" evidence="10">
    <location>
        <begin position="198"/>
        <end position="365"/>
    </location>
</feature>
<organism evidence="12 13">
    <name type="scientific">Litomosoides sigmodontis</name>
    <name type="common">Filarial nematode worm</name>
    <dbReference type="NCBI Taxonomy" id="42156"/>
    <lineage>
        <taxon>Eukaryota</taxon>
        <taxon>Metazoa</taxon>
        <taxon>Ecdysozoa</taxon>
        <taxon>Nematoda</taxon>
        <taxon>Chromadorea</taxon>
        <taxon>Rhabditida</taxon>
        <taxon>Spirurina</taxon>
        <taxon>Spiruromorpha</taxon>
        <taxon>Filarioidea</taxon>
        <taxon>Onchocercidae</taxon>
        <taxon>Litomosoides</taxon>
    </lineage>
</organism>
<dbReference type="InterPro" id="IPR014001">
    <property type="entry name" value="Helicase_ATP-bd"/>
</dbReference>
<accession>A0A3P6UX64</accession>
<evidence type="ECO:0000256" key="3">
    <source>
        <dbReference type="ARBA" id="ARBA00022618"/>
    </source>
</evidence>
<dbReference type="InterPro" id="IPR050496">
    <property type="entry name" value="SNF2_RAD54_helicase_repair"/>
</dbReference>
<evidence type="ECO:0000256" key="2">
    <source>
        <dbReference type="ARBA" id="ARBA00015341"/>
    </source>
</evidence>
<protein>
    <recommendedName>
        <fullName evidence="2">DNA repair and recombination protein RAD54-like</fullName>
    </recommendedName>
    <alternativeName>
        <fullName evidence="8">Protein okra</fullName>
    </alternativeName>
</protein>
<evidence type="ECO:0000259" key="11">
    <source>
        <dbReference type="PROSITE" id="PS51194"/>
    </source>
</evidence>
<dbReference type="Gene3D" id="1.20.120.850">
    <property type="entry name" value="SWI2/SNF2 ATPases, N-terminal domain"/>
    <property type="match status" value="1"/>
</dbReference>
<dbReference type="PROSITE" id="PS51192">
    <property type="entry name" value="HELICASE_ATP_BIND_1"/>
    <property type="match status" value="1"/>
</dbReference>
<dbReference type="GO" id="GO:0016787">
    <property type="term" value="F:hydrolase activity"/>
    <property type="evidence" value="ECO:0007669"/>
    <property type="project" value="UniProtKB-KW"/>
</dbReference>
<proteinExistence type="predicted"/>
<dbReference type="InterPro" id="IPR049730">
    <property type="entry name" value="SNF2/RAD54-like_C"/>
</dbReference>
<feature type="region of interest" description="Disordered" evidence="9">
    <location>
        <begin position="1"/>
        <end position="28"/>
    </location>
</feature>
<dbReference type="SMART" id="SM00487">
    <property type="entry name" value="DEXDc"/>
    <property type="match status" value="1"/>
</dbReference>
<keyword evidence="13" id="KW-1185">Reference proteome</keyword>
<keyword evidence="6" id="KW-0131">Cell cycle</keyword>
<evidence type="ECO:0000313" key="12">
    <source>
        <dbReference type="EMBL" id="VDK84188.1"/>
    </source>
</evidence>
<evidence type="ECO:0000256" key="7">
    <source>
        <dbReference type="ARBA" id="ARBA00024776"/>
    </source>
</evidence>
<dbReference type="SMART" id="SM00490">
    <property type="entry name" value="HELICc"/>
    <property type="match status" value="1"/>
</dbReference>
<feature type="compositionally biased region" description="Polar residues" evidence="9">
    <location>
        <begin position="8"/>
        <end position="21"/>
    </location>
</feature>
<gene>
    <name evidence="12" type="ORF">NLS_LOCUS6543</name>
</gene>
<evidence type="ECO:0000259" key="10">
    <source>
        <dbReference type="PROSITE" id="PS51192"/>
    </source>
</evidence>
<dbReference type="GO" id="GO:0005524">
    <property type="term" value="F:ATP binding"/>
    <property type="evidence" value="ECO:0007669"/>
    <property type="project" value="InterPro"/>
</dbReference>
<dbReference type="CDD" id="cd18793">
    <property type="entry name" value="SF2_C_SNF"/>
    <property type="match status" value="1"/>
</dbReference>
<dbReference type="Pfam" id="PF00271">
    <property type="entry name" value="Helicase_C"/>
    <property type="match status" value="1"/>
</dbReference>
<feature type="domain" description="Helicase C-terminal" evidence="11">
    <location>
        <begin position="497"/>
        <end position="652"/>
    </location>
</feature>
<dbReference type="STRING" id="42156.A0A3P6UX64"/>
<dbReference type="InterPro" id="IPR000330">
    <property type="entry name" value="SNF2_N"/>
</dbReference>
<evidence type="ECO:0000256" key="1">
    <source>
        <dbReference type="ARBA" id="ARBA00011467"/>
    </source>
</evidence>
<dbReference type="GO" id="GO:0007131">
    <property type="term" value="P:reciprocal meiotic recombination"/>
    <property type="evidence" value="ECO:0007669"/>
    <property type="project" value="TreeGrafter"/>
</dbReference>
<keyword evidence="5" id="KW-0378">Hydrolase</keyword>
<dbReference type="AlphaFoldDB" id="A0A3P6UX64"/>
<sequence>MKRRASECEQSNTDDITVSSDNDNDVMKNQDDEMYSCYEVLYGKISARLHKRWIGDGLLYCRQRSVILQTENGEEVARAGGFSIKQLSELKAGSHLQINDYEVQIQTQLESRRLVVGEAENTEKQQEAAELYGESSKKLEEITGQDFISPLSGLEDSLDFVLDEIKDDDGSDRQIAVDLQIARHLKPHQKDGITFMYKCLKDSHGGAILADEIGLGKNVQTISLIAALTKKWLNQKALIERCVIAVPTSLLNNWYAEFMKWSPQIRPMLFRILKSADIEKLISYQNTPVIAIVSYNMIARVGAKLSTISIDLLVCDEVQKLKHFNARFQEQFRTLNAKRRLLLTGASIQNDLEEFYSLINFARPDLFNDFSEFKSLYETGTTHFNELLDEVMLRRTGEMVDGWLPPKSDYLVWCQPSPLQRSMYESLKKFLSNDPLNMIDTLRTLCNHPSILYRRFTMKLRSCEAEEKELYSTLLGLFPNTYNDFSLSITDSGKLSVFGELLGTFREQEEKIVIVSNLIDTLDLLEELARTLYYTVLRVDSSTDAKQRLECIEQFNSPSNKHCAFILSGKAGGFGLNLVAASRMILFDLDWDPAVDTQAMSCVWREGQQRPCHIYRLITAGTVDETIFQRQFKKSGLNARAEMVSAEDKFFTCSNPTHFSDKELQNLFALREGVECETHYLLGCQCSGCGVLPHELETIDVDPAENSASEVDTENVITTQTEGLGGTNDSTSVPEDSVQSSAGLTQDCSDSVHDHDSNEMLKDETELEDQNALMGTLMRWKHYSPKHESQFESMKAQAGLEECCLDEISFVMKIISNM</sequence>
<keyword evidence="3" id="KW-0132">Cell division</keyword>
<dbReference type="InterPro" id="IPR027417">
    <property type="entry name" value="P-loop_NTPase"/>
</dbReference>
<keyword evidence="4" id="KW-0498">Mitosis</keyword>
<dbReference type="InterPro" id="IPR001650">
    <property type="entry name" value="Helicase_C-like"/>
</dbReference>
<reference evidence="12 13" key="1">
    <citation type="submission" date="2018-08" db="EMBL/GenBank/DDBJ databases">
        <authorList>
            <person name="Laetsch R D."/>
            <person name="Stevens L."/>
            <person name="Kumar S."/>
            <person name="Blaxter L. M."/>
        </authorList>
    </citation>
    <scope>NUCLEOTIDE SEQUENCE [LARGE SCALE GENOMIC DNA]</scope>
</reference>
<dbReference type="Gene3D" id="3.40.50.10810">
    <property type="entry name" value="Tandem AAA-ATPase domain"/>
    <property type="match status" value="1"/>
</dbReference>
<evidence type="ECO:0000256" key="6">
    <source>
        <dbReference type="ARBA" id="ARBA00023306"/>
    </source>
</evidence>
<evidence type="ECO:0000313" key="13">
    <source>
        <dbReference type="Proteomes" id="UP000277928"/>
    </source>
</evidence>
<dbReference type="EMBL" id="UYRX01000585">
    <property type="protein sequence ID" value="VDK84188.1"/>
    <property type="molecule type" value="Genomic_DNA"/>
</dbReference>
<dbReference type="GO" id="GO:0051301">
    <property type="term" value="P:cell division"/>
    <property type="evidence" value="ECO:0007669"/>
    <property type="project" value="UniProtKB-KW"/>
</dbReference>
<comment type="subunit">
    <text evidence="1">Interacts (via N-terminus) with spn-A/Rad51.</text>
</comment>
<evidence type="ECO:0000256" key="5">
    <source>
        <dbReference type="ARBA" id="ARBA00022801"/>
    </source>
</evidence>
<dbReference type="InterPro" id="IPR038718">
    <property type="entry name" value="SNF2-like_sf"/>
</dbReference>
<dbReference type="Gene3D" id="3.40.50.300">
    <property type="entry name" value="P-loop containing nucleotide triphosphate hydrolases"/>
    <property type="match status" value="1"/>
</dbReference>
<dbReference type="Pfam" id="PF00176">
    <property type="entry name" value="SNF2-rel_dom"/>
    <property type="match status" value="1"/>
</dbReference>
<dbReference type="GO" id="GO:0005634">
    <property type="term" value="C:nucleus"/>
    <property type="evidence" value="ECO:0007669"/>
    <property type="project" value="TreeGrafter"/>
</dbReference>
<comment type="function">
    <text evidence="7">Involved in mitotic DNA repair and meiotic recombination. Functions in the recombinational DNA repair pathway. Essential for interhomolog gene conversion (GC), but may have a less important role in intersister GC than spn-A/Rad51. In the presence of DNA, spn-A/Rad51 enhances the ATPase activity of okr/Rad54.</text>
</comment>
<feature type="compositionally biased region" description="Basic and acidic residues" evidence="9">
    <location>
        <begin position="750"/>
        <end position="763"/>
    </location>
</feature>
<evidence type="ECO:0000256" key="9">
    <source>
        <dbReference type="SAM" id="MobiDB-lite"/>
    </source>
</evidence>
<dbReference type="Proteomes" id="UP000277928">
    <property type="component" value="Unassembled WGS sequence"/>
</dbReference>
<evidence type="ECO:0000256" key="4">
    <source>
        <dbReference type="ARBA" id="ARBA00022776"/>
    </source>
</evidence>
<dbReference type="PANTHER" id="PTHR45629:SF7">
    <property type="entry name" value="DNA EXCISION REPAIR PROTEIN ERCC-6-RELATED"/>
    <property type="match status" value="1"/>
</dbReference>
<dbReference type="OrthoDB" id="448448at2759"/>
<dbReference type="SUPFAM" id="SSF52540">
    <property type="entry name" value="P-loop containing nucleoside triphosphate hydrolases"/>
    <property type="match status" value="2"/>
</dbReference>
<dbReference type="OMA" id="EFEKWWR"/>